<dbReference type="STRING" id="1035309.A0A2C5X421"/>
<keyword evidence="3 4" id="KW-0268">Exocytosis</keyword>
<evidence type="ECO:0000313" key="7">
    <source>
        <dbReference type="Proteomes" id="UP000222788"/>
    </source>
</evidence>
<dbReference type="GO" id="GO:0006887">
    <property type="term" value="P:exocytosis"/>
    <property type="evidence" value="ECO:0007669"/>
    <property type="project" value="UniProtKB-KW"/>
</dbReference>
<dbReference type="PANTHER" id="PTHR12542:SF41">
    <property type="entry name" value="EXOCYST COMPLEX COMPONENT 7"/>
    <property type="match status" value="1"/>
</dbReference>
<feature type="domain" description="Exocyst complex subunit Exo70 C-terminal" evidence="5">
    <location>
        <begin position="252"/>
        <end position="628"/>
    </location>
</feature>
<evidence type="ECO:0000256" key="4">
    <source>
        <dbReference type="RuleBase" id="RU365026"/>
    </source>
</evidence>
<dbReference type="Gene3D" id="1.20.1280.170">
    <property type="entry name" value="Exocyst complex component Exo70"/>
    <property type="match status" value="1"/>
</dbReference>
<name>A0A2C5X421_9PEZI</name>
<organism evidence="6 7">
    <name type="scientific">Ceratocystis fimbriata CBS 114723</name>
    <dbReference type="NCBI Taxonomy" id="1035309"/>
    <lineage>
        <taxon>Eukaryota</taxon>
        <taxon>Fungi</taxon>
        <taxon>Dikarya</taxon>
        <taxon>Ascomycota</taxon>
        <taxon>Pezizomycotina</taxon>
        <taxon>Sordariomycetes</taxon>
        <taxon>Hypocreomycetidae</taxon>
        <taxon>Microascales</taxon>
        <taxon>Ceratocystidaceae</taxon>
        <taxon>Ceratocystis</taxon>
    </lineage>
</organism>
<dbReference type="GO" id="GO:0015031">
    <property type="term" value="P:protein transport"/>
    <property type="evidence" value="ECO:0007669"/>
    <property type="project" value="UniProtKB-KW"/>
</dbReference>
<dbReference type="SUPFAM" id="SSF74788">
    <property type="entry name" value="Cullin repeat-like"/>
    <property type="match status" value="1"/>
</dbReference>
<dbReference type="InterPro" id="IPR004140">
    <property type="entry name" value="Exo70"/>
</dbReference>
<sequence>MAVGLNTGRNVADEEARAEVDVLNSRLEKTTQLTKKIQACLGRLEATGKSVRDVAGPLSGETRKLQVLDANVDGMIAAIGRLRQSVDSKNDEEALIRSGPEKVGLAPYLASIKRLAQSASEMQTSNIRANQQAMSDLLRLVNFGNSMLESYFQKLLQIDTPSAIEPLQNITKSKPFPLLPQESMARLGLITDYMTTQRKQSNASVAPHDASVGRIFVDTRGPYLTSSLSNLAMASVNTAKKQNPDTVYRAGTNAIGSYAKAIEGMLLAEYDNICNLFPREDWGSLFQAVCQPALADLARTIRDLNTHIKMHLAFDCFLSYEITGIMAMLTTKLEERTGDVIKSSLASALKPVRETAKTSLAELLEHMKRSIANIQTLPSDGALVPIVLEVVQRLQAMLDFINPLSSIMVSLGDGGWKQSAKTPAPSLASFDIGADGREIFADYCVDTIETLLTSLVQKSRITHKGKAIQGVFLANCVITIDRSVQESDLKPLLGTRASVLEQWRKRAVSLYVDSCKDISMHLFDVIHTNRSARPTSGPSDSASAVKGLSAKDRDNIKSKFAAFNASFDEMVARHRACNMDPQVRKMFAQAVQQMLEPLYNRFWDRYHEIDKGRGKHVKFDKVTMAQTFDSLYT</sequence>
<reference evidence="6 7" key="1">
    <citation type="journal article" date="2013" name="Fungal Biol.">
        <title>Analysis of microsatellite markers in the genome of the plant pathogen Ceratocystis fimbriata.</title>
        <authorList>
            <person name="Simpson M.C."/>
            <person name="Wilken P.M."/>
            <person name="Coetzee M.P."/>
            <person name="Wingfield M.J."/>
            <person name="Wingfield B.D."/>
        </authorList>
    </citation>
    <scope>NUCLEOTIDE SEQUENCE [LARGE SCALE GENOMIC DNA]</scope>
    <source>
        <strain evidence="6 7">CBS 114723</strain>
    </source>
</reference>
<keyword evidence="7" id="KW-1185">Reference proteome</keyword>
<dbReference type="OrthoDB" id="1922221at2759"/>
<dbReference type="GO" id="GO:0000145">
    <property type="term" value="C:exocyst"/>
    <property type="evidence" value="ECO:0007669"/>
    <property type="project" value="InterPro"/>
</dbReference>
<comment type="subcellular location">
    <subcellularLocation>
        <location evidence="4">Bud</location>
    </subcellularLocation>
    <subcellularLocation>
        <location evidence="4">Bud neck</location>
    </subcellularLocation>
</comment>
<dbReference type="Pfam" id="PF20669">
    <property type="entry name" value="Exo70_N"/>
    <property type="match status" value="1"/>
</dbReference>
<comment type="function">
    <text evidence="4">Involved in the secretory pathway as part of the exocyst complex which tethers secretory vesicles to the sites of exocytosis. Also plays a role in the assembly of the exocyst.</text>
</comment>
<comment type="caution">
    <text evidence="6">The sequence shown here is derived from an EMBL/GenBank/DDBJ whole genome shotgun (WGS) entry which is preliminary data.</text>
</comment>
<evidence type="ECO:0000256" key="1">
    <source>
        <dbReference type="ARBA" id="ARBA00006756"/>
    </source>
</evidence>
<dbReference type="GO" id="GO:0005546">
    <property type="term" value="F:phosphatidylinositol-4,5-bisphosphate binding"/>
    <property type="evidence" value="ECO:0007669"/>
    <property type="project" value="InterPro"/>
</dbReference>
<dbReference type="GO" id="GO:0005935">
    <property type="term" value="C:cellular bud neck"/>
    <property type="evidence" value="ECO:0007669"/>
    <property type="project" value="UniProtKB-SubCell"/>
</dbReference>
<dbReference type="InterPro" id="IPR016159">
    <property type="entry name" value="Cullin_repeat-like_dom_sf"/>
</dbReference>
<evidence type="ECO:0000259" key="5">
    <source>
        <dbReference type="Pfam" id="PF03081"/>
    </source>
</evidence>
<protein>
    <recommendedName>
        <fullName evidence="4">Exocyst complex protein EXO70</fullName>
    </recommendedName>
</protein>
<evidence type="ECO:0000256" key="3">
    <source>
        <dbReference type="ARBA" id="ARBA00022483"/>
    </source>
</evidence>
<proteinExistence type="inferred from homology"/>
<dbReference type="InterPro" id="IPR046364">
    <property type="entry name" value="Exo70_C"/>
</dbReference>
<gene>
    <name evidence="6" type="primary">EXO70</name>
    <name evidence="6" type="ORF">CFIMG_005793RA</name>
</gene>
<dbReference type="EMBL" id="APWK03000060">
    <property type="protein sequence ID" value="PHH52634.1"/>
    <property type="molecule type" value="Genomic_DNA"/>
</dbReference>
<dbReference type="PANTHER" id="PTHR12542">
    <property type="entry name" value="EXOCYST COMPLEX PROTEIN EXO70"/>
    <property type="match status" value="1"/>
</dbReference>
<dbReference type="Pfam" id="PF03081">
    <property type="entry name" value="Exo70_C"/>
    <property type="match status" value="1"/>
</dbReference>
<keyword evidence="2 4" id="KW-0813">Transport</keyword>
<dbReference type="Proteomes" id="UP000222788">
    <property type="component" value="Unassembled WGS sequence"/>
</dbReference>
<evidence type="ECO:0000313" key="6">
    <source>
        <dbReference type="EMBL" id="PHH52634.1"/>
    </source>
</evidence>
<comment type="similarity">
    <text evidence="1 4">Belongs to the EXO70 family.</text>
</comment>
<reference evidence="6 7" key="2">
    <citation type="journal article" date="2013" name="IMA Fungus">
        <title>IMA Genome-F 1: Ceratocystis fimbriata: Draft nuclear genome sequence for the plant pathogen, Ceratocystis fimbriata.</title>
        <authorList>
            <person name="Wilken P.M."/>
            <person name="Steenkamp E.T."/>
            <person name="Wingfield M.J."/>
            <person name="de Beer Z.W."/>
            <person name="Wingfield B.D."/>
        </authorList>
    </citation>
    <scope>NUCLEOTIDE SEQUENCE [LARGE SCALE GENOMIC DNA]</scope>
    <source>
        <strain evidence="6 7">CBS 114723</strain>
    </source>
</reference>
<keyword evidence="4" id="KW-0653">Protein transport</keyword>
<accession>A0A2C5X421</accession>
<evidence type="ECO:0000256" key="2">
    <source>
        <dbReference type="ARBA" id="ARBA00022448"/>
    </source>
</evidence>
<dbReference type="AlphaFoldDB" id="A0A2C5X421"/>